<dbReference type="OrthoDB" id="6254323at2"/>
<gene>
    <name evidence="2" type="ORF">GAB14E_2969</name>
</gene>
<evidence type="ECO:0000313" key="2">
    <source>
        <dbReference type="EMBL" id="KGJ91812.1"/>
    </source>
</evidence>
<dbReference type="RefSeq" id="WP_033082706.1">
    <property type="nucleotide sequence ID" value="NZ_JQEC01000039.1"/>
</dbReference>
<dbReference type="PROSITE" id="PS51257">
    <property type="entry name" value="PROKAR_LIPOPROTEIN"/>
    <property type="match status" value="1"/>
</dbReference>
<comment type="caution">
    <text evidence="2">The sequence shown here is derived from an EMBL/GenBank/DDBJ whole genome shotgun (WGS) entry which is preliminary data.</text>
</comment>
<dbReference type="Gene3D" id="1.25.40.10">
    <property type="entry name" value="Tetratricopeptide repeat domain"/>
    <property type="match status" value="1"/>
</dbReference>
<dbReference type="AlphaFoldDB" id="A0A099KPF3"/>
<evidence type="ECO:0000313" key="3">
    <source>
        <dbReference type="Proteomes" id="UP000029868"/>
    </source>
</evidence>
<feature type="chain" id="PRO_5001948934" description="TPR domain protein" evidence="1">
    <location>
        <begin position="23"/>
        <end position="382"/>
    </location>
</feature>
<keyword evidence="1" id="KW-0732">Signal</keyword>
<dbReference type="PATRIC" id="fig|28229.3.peg.2688"/>
<evidence type="ECO:0008006" key="4">
    <source>
        <dbReference type="Google" id="ProtNLM"/>
    </source>
</evidence>
<proteinExistence type="predicted"/>
<feature type="signal peptide" evidence="1">
    <location>
        <begin position="1"/>
        <end position="22"/>
    </location>
</feature>
<protein>
    <recommendedName>
        <fullName evidence="4">TPR domain protein</fullName>
    </recommendedName>
</protein>
<dbReference type="EMBL" id="JQEC01000039">
    <property type="protein sequence ID" value="KGJ91812.1"/>
    <property type="molecule type" value="Genomic_DNA"/>
</dbReference>
<evidence type="ECO:0000256" key="1">
    <source>
        <dbReference type="SAM" id="SignalP"/>
    </source>
</evidence>
<sequence length="382" mass="44077">MIFRSCLTTFLVVFISSCSSFSQSPPPKKEFFNVALNYDLFDVVPQQKNISDDIFYLTAEQKIEVFTQVNKRIALGEPKHEALSKVLQSRLGSFTYYGETYKAEEAARLNKGNCMSLAVLTGAFAELIGLEYSFRELTTLPTFDKQNNLILSSSHVQSILYDDRFLPEDDVIYFAKPSIVIDYFPDNNDLKGRKVSKSAFISMYYKNLAADALIENKLDEAFNLAEKSYQYDRSNIAVLNLLGVIHRRAGDNRTAENIYKVGMKVDSSHLILMSNYIVLLNSEQRFAEADQIEKKIDFLDDPNPYQWLEQAYAAKNNRKAALYFQKALKKAPYLHQAYMGLYQIHLAEGEELQAKQMLNKALEWSYEVEERKMYKYKLYSLR</sequence>
<dbReference type="Proteomes" id="UP000029868">
    <property type="component" value="Unassembled WGS sequence"/>
</dbReference>
<name>A0A099KPF3_COLPS</name>
<organism evidence="2 3">
    <name type="scientific">Colwellia psychrerythraea</name>
    <name type="common">Vibrio psychroerythus</name>
    <dbReference type="NCBI Taxonomy" id="28229"/>
    <lineage>
        <taxon>Bacteria</taxon>
        <taxon>Pseudomonadati</taxon>
        <taxon>Pseudomonadota</taxon>
        <taxon>Gammaproteobacteria</taxon>
        <taxon>Alteromonadales</taxon>
        <taxon>Colwelliaceae</taxon>
        <taxon>Colwellia</taxon>
    </lineage>
</organism>
<accession>A0A099KPF3</accession>
<dbReference type="SUPFAM" id="SSF48452">
    <property type="entry name" value="TPR-like"/>
    <property type="match status" value="1"/>
</dbReference>
<reference evidence="2 3" key="1">
    <citation type="submission" date="2014-08" db="EMBL/GenBank/DDBJ databases">
        <title>Genomic and Phenotypic Diversity of Colwellia psychrerythraea strains from Disparate Marine Basins.</title>
        <authorList>
            <person name="Techtmann S.M."/>
            <person name="Stelling S.C."/>
            <person name="Utturkar S.M."/>
            <person name="Alshibli N."/>
            <person name="Harris A."/>
            <person name="Brown S.D."/>
            <person name="Hazen T.C."/>
        </authorList>
    </citation>
    <scope>NUCLEOTIDE SEQUENCE [LARGE SCALE GENOMIC DNA]</scope>
    <source>
        <strain evidence="2 3">GAB14E</strain>
    </source>
</reference>
<dbReference type="InterPro" id="IPR011990">
    <property type="entry name" value="TPR-like_helical_dom_sf"/>
</dbReference>